<dbReference type="HOGENOM" id="CLU_014653_3_1_12"/>
<evidence type="ECO:0000256" key="1">
    <source>
        <dbReference type="ARBA" id="ARBA00004651"/>
    </source>
</evidence>
<keyword evidence="11" id="KW-0808">Transferase</keyword>
<feature type="transmembrane region" description="Helical" evidence="9">
    <location>
        <begin position="21"/>
        <end position="45"/>
    </location>
</feature>
<comment type="subcellular location">
    <subcellularLocation>
        <location evidence="1">Cell membrane</location>
        <topology evidence="1">Multi-pass membrane protein</topology>
    </subcellularLocation>
</comment>
<feature type="transmembrane region" description="Helical" evidence="9">
    <location>
        <begin position="93"/>
        <end position="119"/>
    </location>
</feature>
<evidence type="ECO:0000256" key="9">
    <source>
        <dbReference type="SAM" id="Phobius"/>
    </source>
</evidence>
<feature type="domain" description="Sulfatase N-terminal" evidence="10">
    <location>
        <begin position="290"/>
        <end position="563"/>
    </location>
</feature>
<evidence type="ECO:0000256" key="6">
    <source>
        <dbReference type="PIRSR" id="PIRSR005091-1"/>
    </source>
</evidence>
<keyword evidence="2" id="KW-1003">Cell membrane</keyword>
<dbReference type="InterPro" id="IPR000917">
    <property type="entry name" value="Sulfatase_N"/>
</dbReference>
<evidence type="ECO:0000256" key="2">
    <source>
        <dbReference type="ARBA" id="ARBA00022475"/>
    </source>
</evidence>
<dbReference type="SUPFAM" id="SSF53649">
    <property type="entry name" value="Alkaline phosphatase-like"/>
    <property type="match status" value="1"/>
</dbReference>
<evidence type="ECO:0000256" key="8">
    <source>
        <dbReference type="PIRSR" id="PIRSR005091-3"/>
    </source>
</evidence>
<keyword evidence="5 9" id="KW-0472">Membrane</keyword>
<gene>
    <name evidence="11" type="ordered locus">LIC_11401</name>
</gene>
<feature type="transmembrane region" description="Helical" evidence="9">
    <location>
        <begin position="57"/>
        <end position="81"/>
    </location>
</feature>
<dbReference type="InterPro" id="IPR012160">
    <property type="entry name" value="LtaS-like"/>
</dbReference>
<name>Q72SI1_LEPIC</name>
<evidence type="ECO:0000256" key="4">
    <source>
        <dbReference type="ARBA" id="ARBA00022989"/>
    </source>
</evidence>
<feature type="binding site" evidence="8">
    <location>
        <position position="516"/>
    </location>
    <ligand>
        <name>Mn(2+)</name>
        <dbReference type="ChEBI" id="CHEBI:29035"/>
    </ligand>
</feature>
<dbReference type="AlphaFoldDB" id="Q72SI1"/>
<dbReference type="GO" id="GO:0005886">
    <property type="term" value="C:plasma membrane"/>
    <property type="evidence" value="ECO:0007669"/>
    <property type="project" value="UniProtKB-SubCell"/>
</dbReference>
<evidence type="ECO:0000256" key="7">
    <source>
        <dbReference type="PIRSR" id="PIRSR005091-2"/>
    </source>
</evidence>
<dbReference type="PIRSF" id="PIRSF005091">
    <property type="entry name" value="Mmb_sulf_HI1246"/>
    <property type="match status" value="1"/>
</dbReference>
<dbReference type="Pfam" id="PF00884">
    <property type="entry name" value="Sulfatase"/>
    <property type="match status" value="1"/>
</dbReference>
<dbReference type="GO" id="GO:0016740">
    <property type="term" value="F:transferase activity"/>
    <property type="evidence" value="ECO:0007669"/>
    <property type="project" value="UniProtKB-KW"/>
</dbReference>
<feature type="binding site" evidence="7">
    <location>
        <position position="459"/>
    </location>
    <ligand>
        <name>substrate</name>
    </ligand>
</feature>
<feature type="binding site" evidence="8">
    <location>
        <position position="515"/>
    </location>
    <ligand>
        <name>Mn(2+)</name>
        <dbReference type="ChEBI" id="CHEBI:29035"/>
    </ligand>
</feature>
<dbReference type="GO" id="GO:0046872">
    <property type="term" value="F:metal ion binding"/>
    <property type="evidence" value="ECO:0007669"/>
    <property type="project" value="UniProtKB-KW"/>
</dbReference>
<feature type="active site" evidence="6">
    <location>
        <position position="342"/>
    </location>
</feature>
<sequence>MATILLEKIRMSRKFPPNLKIILSFTILFLILLITYRISFTIVFFSKFSSTSLFEIILAFLVGIRFDLSVCAILIGPFWILSTIYPLNRFRTYSLFWGISPIVLFFWAASHLIGDVLYFGETNKHLGYEGFIFLGPEFWIIFKAFFVGHTILAIISCLLIGILLPFTIYQYIQKELYIFDPAQKISELVQLPLIIPILFLLARGGFQSRPLRASDAMISETYIVNQLVLNGIFTSVMDIKNQSIPNNLQVTYQDAVVSVRKEIEYPTSKFISEEYPLLRETENINPSKPPNIVLILLESWTGKYAYTNGQILPEGKPIAPHFENLIRQGTYFPNFFASGGRTTNGLLSTLTGIPDGPGLTVIRTPRILSRFGGLGTILKSIGYKTLFVHGGDVNFDNMGFLFSHWGFDTILGQEYFDSLNKYKPGPWGYYDGDLLNEFHEILINQDTPFLAATLTLTTHYPYKVPTPEDEVFSPKLEEADYFNVYRYADKSIYLFLEKAKKAPYFQNTVFIFVGDHTHHRNLDYFEDRNVPFLIYSPGNISAKIDYRISSQLDVIPTILGIVGKKVRFSAMGRNLLDEHIQGGKAYFAFGNLFGWIEDNWIFYSFTDKIRKSSFSIVPRIGETEECKNDPVQCETYHLKAKSFWNLSYELMSRNLIYPTQK</sequence>
<feature type="transmembrane region" description="Helical" evidence="9">
    <location>
        <begin position="139"/>
        <end position="167"/>
    </location>
</feature>
<reference evidence="11 12" key="1">
    <citation type="journal article" date="2004" name="J. Bacteriol.">
        <title>Comparative genomics of two Leptospira interrogans serovars reveals novel insights into physiology and pathogenesis.</title>
        <authorList>
            <person name="Nascimento A.L."/>
            <person name="Ko A.I."/>
            <person name="Martins E.A."/>
            <person name="Monteiro-Vitorello C.B."/>
            <person name="Ho P.L."/>
            <person name="Haake D.A."/>
            <person name="Verjovski-Almeida S."/>
            <person name="Hartskeerl R.A."/>
            <person name="Marques M.V."/>
            <person name="Oliveira M.C."/>
            <person name="Menck C.F."/>
            <person name="Leite L.C."/>
            <person name="Carrer H."/>
            <person name="Coutinho L.L."/>
            <person name="Degrave W.M."/>
            <person name="Dellagostin O.A."/>
            <person name="El-Dorry H."/>
            <person name="Ferro E.S."/>
            <person name="Ferro M.I."/>
            <person name="Furlan L.R."/>
            <person name="Gamberini M."/>
            <person name="Giglioti E.A."/>
            <person name="Goes-Neto A."/>
            <person name="Goldman G.H."/>
            <person name="Goldman M.H."/>
            <person name="Harakava R."/>
            <person name="Jeronimo S.M."/>
            <person name="Junqueira-De-Azevedo I.L."/>
            <person name="Kimura E.T."/>
            <person name="Kuramae E.E."/>
            <person name="Lemos E.G."/>
            <person name="Lemos M.V."/>
            <person name="Marino C.L."/>
            <person name="Nunes L.R."/>
            <person name="De Oliveira R.C."/>
            <person name="Pereira G.G."/>
            <person name="Reis M.S."/>
            <person name="Schriefer A."/>
            <person name="Siqueira W.J."/>
            <person name="Sommer P."/>
            <person name="Tsai S.M."/>
            <person name="Simpson A.J."/>
            <person name="Ferro J.A."/>
            <person name="Camargo L.E."/>
            <person name="Kitajima J.P."/>
            <person name="Setubal J.C."/>
            <person name="Van Sluys M.A."/>
        </authorList>
    </citation>
    <scope>NUCLEOTIDE SEQUENCE [LARGE SCALE GENOMIC DNA]</scope>
    <source>
        <strain evidence="11 12">Fiocruz L1-130</strain>
    </source>
</reference>
<proteinExistence type="predicted"/>
<evidence type="ECO:0000313" key="12">
    <source>
        <dbReference type="Proteomes" id="UP000007037"/>
    </source>
</evidence>
<organism evidence="11 12">
    <name type="scientific">Leptospira interrogans serogroup Icterohaemorrhagiae serovar copenhageni (strain Fiocruz L1-130)</name>
    <dbReference type="NCBI Taxonomy" id="267671"/>
    <lineage>
        <taxon>Bacteria</taxon>
        <taxon>Pseudomonadati</taxon>
        <taxon>Spirochaetota</taxon>
        <taxon>Spirochaetia</taxon>
        <taxon>Leptospirales</taxon>
        <taxon>Leptospiraceae</taxon>
        <taxon>Leptospira</taxon>
    </lineage>
</organism>
<protein>
    <submittedName>
        <fullName evidence="11">Phosphoglycerol transferase related protein</fullName>
    </submittedName>
</protein>
<accession>Q72SI1</accession>
<evidence type="ECO:0000256" key="3">
    <source>
        <dbReference type="ARBA" id="ARBA00022692"/>
    </source>
</evidence>
<keyword evidence="7" id="KW-0479">Metal-binding</keyword>
<evidence type="ECO:0000256" key="5">
    <source>
        <dbReference type="ARBA" id="ARBA00023136"/>
    </source>
</evidence>
<dbReference type="KEGG" id="lic:LIC_11401"/>
<dbReference type="CDD" id="cd16015">
    <property type="entry name" value="LTA_synthase"/>
    <property type="match status" value="1"/>
</dbReference>
<feature type="transmembrane region" description="Helical" evidence="9">
    <location>
        <begin position="188"/>
        <end position="206"/>
    </location>
</feature>
<dbReference type="PANTHER" id="PTHR47371">
    <property type="entry name" value="LIPOTEICHOIC ACID SYNTHASE"/>
    <property type="match status" value="1"/>
</dbReference>
<keyword evidence="4 9" id="KW-1133">Transmembrane helix</keyword>
<evidence type="ECO:0000313" key="11">
    <source>
        <dbReference type="EMBL" id="AAS70001.1"/>
    </source>
</evidence>
<feature type="binding site" evidence="8">
    <location>
        <position position="298"/>
    </location>
    <ligand>
        <name>Mn(2+)</name>
        <dbReference type="ChEBI" id="CHEBI:29035"/>
    </ligand>
</feature>
<dbReference type="InterPro" id="IPR017850">
    <property type="entry name" value="Alkaline_phosphatase_core_sf"/>
</dbReference>
<dbReference type="InterPro" id="IPR050448">
    <property type="entry name" value="OpgB/LTA_synthase_biosynth"/>
</dbReference>
<keyword evidence="3 9" id="KW-0812">Transmembrane</keyword>
<dbReference type="Proteomes" id="UP000007037">
    <property type="component" value="Chromosome I"/>
</dbReference>
<keyword evidence="7" id="KW-0464">Manganese</keyword>
<dbReference type="PANTHER" id="PTHR47371:SF3">
    <property type="entry name" value="PHOSPHOGLYCEROL TRANSFERASE I"/>
    <property type="match status" value="1"/>
</dbReference>
<dbReference type="Gene3D" id="3.40.720.10">
    <property type="entry name" value="Alkaline Phosphatase, subunit A"/>
    <property type="match status" value="1"/>
</dbReference>
<feature type="binding site" evidence="8">
    <location>
        <position position="342"/>
    </location>
    <ligand>
        <name>Mn(2+)</name>
        <dbReference type="ChEBI" id="CHEBI:29035"/>
    </ligand>
</feature>
<dbReference type="Gene3D" id="3.30.1120.80">
    <property type="match status" value="1"/>
</dbReference>
<evidence type="ECO:0000259" key="10">
    <source>
        <dbReference type="Pfam" id="PF00884"/>
    </source>
</evidence>
<dbReference type="EMBL" id="AE016823">
    <property type="protein sequence ID" value="AAS70001.1"/>
    <property type="molecule type" value="Genomic_DNA"/>
</dbReference>